<evidence type="ECO:0000313" key="2">
    <source>
        <dbReference type="Proteomes" id="UP000092460"/>
    </source>
</evidence>
<keyword evidence="2" id="KW-1185">Reference proteome</keyword>
<reference evidence="2" key="1">
    <citation type="submission" date="2015-01" db="EMBL/GenBank/DDBJ databases">
        <authorList>
            <person name="Aksoy S."/>
            <person name="Warren W."/>
            <person name="Wilson R.K."/>
        </authorList>
    </citation>
    <scope>NUCLEOTIDE SEQUENCE [LARGE SCALE GENOMIC DNA]</scope>
    <source>
        <strain evidence="2">IAEA</strain>
    </source>
</reference>
<dbReference type="VEuPathDB" id="VectorBase:GPPI046194"/>
<reference evidence="1" key="2">
    <citation type="submission" date="2020-05" db="UniProtKB">
        <authorList>
            <consortium name="EnsemblMetazoa"/>
        </authorList>
    </citation>
    <scope>IDENTIFICATION</scope>
    <source>
        <strain evidence="1">IAEA</strain>
    </source>
</reference>
<dbReference type="AlphaFoldDB" id="A0A1B0C0V5"/>
<accession>A0A1B0C0V5</accession>
<dbReference type="EMBL" id="JXJN01023771">
    <property type="status" value="NOT_ANNOTATED_CDS"/>
    <property type="molecule type" value="Genomic_DNA"/>
</dbReference>
<name>A0A1B0C0V5_9MUSC</name>
<dbReference type="Proteomes" id="UP000092460">
    <property type="component" value="Unassembled WGS sequence"/>
</dbReference>
<sequence length="60" mass="7048">MLLNLLIRKLLFLDTKEHQADQHCFEFNFEEALIRVGIKFQRQKTPALSRSLSFLDILGT</sequence>
<protein>
    <submittedName>
        <fullName evidence="1">Uncharacterized protein</fullName>
    </submittedName>
</protein>
<evidence type="ECO:0000313" key="1">
    <source>
        <dbReference type="EnsemblMetazoa" id="GPPI046194-PA"/>
    </source>
</evidence>
<organism evidence="1 2">
    <name type="scientific">Glossina palpalis gambiensis</name>
    <dbReference type="NCBI Taxonomy" id="67801"/>
    <lineage>
        <taxon>Eukaryota</taxon>
        <taxon>Metazoa</taxon>
        <taxon>Ecdysozoa</taxon>
        <taxon>Arthropoda</taxon>
        <taxon>Hexapoda</taxon>
        <taxon>Insecta</taxon>
        <taxon>Pterygota</taxon>
        <taxon>Neoptera</taxon>
        <taxon>Endopterygota</taxon>
        <taxon>Diptera</taxon>
        <taxon>Brachycera</taxon>
        <taxon>Muscomorpha</taxon>
        <taxon>Hippoboscoidea</taxon>
        <taxon>Glossinidae</taxon>
        <taxon>Glossina</taxon>
    </lineage>
</organism>
<dbReference type="EnsemblMetazoa" id="GPPI046194-RA">
    <property type="protein sequence ID" value="GPPI046194-PA"/>
    <property type="gene ID" value="GPPI046194"/>
</dbReference>
<proteinExistence type="predicted"/>